<feature type="domain" description="Chalcone isomerase" evidence="2">
    <location>
        <begin position="240"/>
        <end position="412"/>
    </location>
</feature>
<dbReference type="Gene3D" id="3.50.70.10">
    <property type="match status" value="1"/>
</dbReference>
<gene>
    <name evidence="3" type="ORF">M0R45_011668</name>
</gene>
<dbReference type="Pfam" id="PF16035">
    <property type="entry name" value="Chalcone_2"/>
    <property type="match status" value="1"/>
</dbReference>
<evidence type="ECO:0000313" key="3">
    <source>
        <dbReference type="EMBL" id="KAK9946193.1"/>
    </source>
</evidence>
<dbReference type="PANTHER" id="PTHR47284:SF3">
    <property type="entry name" value="FATTY-ACID-BINDING PROTEIN 2"/>
    <property type="match status" value="1"/>
</dbReference>
<dbReference type="SUPFAM" id="SSF54626">
    <property type="entry name" value="Chalcone isomerase"/>
    <property type="match status" value="1"/>
</dbReference>
<protein>
    <recommendedName>
        <fullName evidence="2">Chalcone isomerase domain-containing protein</fullName>
    </recommendedName>
</protein>
<organism evidence="3 4">
    <name type="scientific">Rubus argutus</name>
    <name type="common">Southern blackberry</name>
    <dbReference type="NCBI Taxonomy" id="59490"/>
    <lineage>
        <taxon>Eukaryota</taxon>
        <taxon>Viridiplantae</taxon>
        <taxon>Streptophyta</taxon>
        <taxon>Embryophyta</taxon>
        <taxon>Tracheophyta</taxon>
        <taxon>Spermatophyta</taxon>
        <taxon>Magnoliopsida</taxon>
        <taxon>eudicotyledons</taxon>
        <taxon>Gunneridae</taxon>
        <taxon>Pentapetalae</taxon>
        <taxon>rosids</taxon>
        <taxon>fabids</taxon>
        <taxon>Rosales</taxon>
        <taxon>Rosaceae</taxon>
        <taxon>Rosoideae</taxon>
        <taxon>Rosoideae incertae sedis</taxon>
        <taxon>Rubus</taxon>
    </lineage>
</organism>
<dbReference type="InterPro" id="IPR016089">
    <property type="entry name" value="Chalcone_isomerase_bundle_sf"/>
</dbReference>
<dbReference type="AlphaFoldDB" id="A0AAW1YAT2"/>
<dbReference type="InterPro" id="IPR016087">
    <property type="entry name" value="Chalcone_isomerase"/>
</dbReference>
<dbReference type="PANTHER" id="PTHR47284">
    <property type="entry name" value="FATTY-ACID-BINDING PROTEIN 2"/>
    <property type="match status" value="1"/>
</dbReference>
<evidence type="ECO:0000313" key="4">
    <source>
        <dbReference type="Proteomes" id="UP001457282"/>
    </source>
</evidence>
<dbReference type="GO" id="GO:0016872">
    <property type="term" value="F:intramolecular lyase activity"/>
    <property type="evidence" value="ECO:0007669"/>
    <property type="project" value="InterPro"/>
</dbReference>
<dbReference type="InterPro" id="IPR016088">
    <property type="entry name" value="Chalcone_isomerase_3-sand"/>
</dbReference>
<dbReference type="GO" id="GO:0005504">
    <property type="term" value="F:fatty acid binding"/>
    <property type="evidence" value="ECO:0007669"/>
    <property type="project" value="TreeGrafter"/>
</dbReference>
<sequence length="423" mass="46753">MKNNWFRFGDLDDGSVYNFPLEPLILHSFGGHVFSHISSFMDNSLHHCMHFHVPGSLALEGAFNRISKFAGALLLMFSSGTSTKATREIAGNLDPGSSGSSSQLKHIASSRQNFKGFHFGFGPKGESANPMVFGKISAFVMKFLHREAERRHSYPLFSLATALVPPFGNISSNVLAVSSESADIMDQRPCEVGRPGCAGLPFPNLDWRIHAVEPRTGIEFPMVLDNIITAGNNSSLSSEVLVGTGSRTMTIIRIKSLKLYAFGFYIHPYSVCEKLGPKYASVSVDELNKRHDFYQDLLREDIDMTVRLVVSCNGMKINTVRDAFEKSLRARLVKTNPETDYHCITTFGSNFTQDIPLPAGTTIDFQRTADGKLITKIGDNQIGAVQSRDLCRAFFDMYLGDVPVSEQTKEEIGRNVASIIRSC</sequence>
<dbReference type="EMBL" id="JBEDUW010000002">
    <property type="protein sequence ID" value="KAK9946193.1"/>
    <property type="molecule type" value="Genomic_DNA"/>
</dbReference>
<evidence type="ECO:0000259" key="2">
    <source>
        <dbReference type="Pfam" id="PF16035"/>
    </source>
</evidence>
<dbReference type="Proteomes" id="UP001457282">
    <property type="component" value="Unassembled WGS sequence"/>
</dbReference>
<proteinExistence type="inferred from homology"/>
<comment type="similarity">
    <text evidence="1">Belongs to the chalcone isomerase family.</text>
</comment>
<reference evidence="3 4" key="1">
    <citation type="journal article" date="2023" name="G3 (Bethesda)">
        <title>A chromosome-length genome assembly and annotation of blackberry (Rubus argutus, cv. 'Hillquist').</title>
        <authorList>
            <person name="Bruna T."/>
            <person name="Aryal R."/>
            <person name="Dudchenko O."/>
            <person name="Sargent D.J."/>
            <person name="Mead D."/>
            <person name="Buti M."/>
            <person name="Cavallini A."/>
            <person name="Hytonen T."/>
            <person name="Andres J."/>
            <person name="Pham M."/>
            <person name="Weisz D."/>
            <person name="Mascagni F."/>
            <person name="Usai G."/>
            <person name="Natali L."/>
            <person name="Bassil N."/>
            <person name="Fernandez G.E."/>
            <person name="Lomsadze A."/>
            <person name="Armour M."/>
            <person name="Olukolu B."/>
            <person name="Poorten T."/>
            <person name="Britton C."/>
            <person name="Davik J."/>
            <person name="Ashrafi H."/>
            <person name="Aiden E.L."/>
            <person name="Borodovsky M."/>
            <person name="Worthington M."/>
        </authorList>
    </citation>
    <scope>NUCLEOTIDE SEQUENCE [LARGE SCALE GENOMIC DNA]</scope>
    <source>
        <strain evidence="3">PI 553951</strain>
    </source>
</reference>
<dbReference type="GO" id="GO:0009570">
    <property type="term" value="C:chloroplast stroma"/>
    <property type="evidence" value="ECO:0007669"/>
    <property type="project" value="TreeGrafter"/>
</dbReference>
<name>A0AAW1YAT2_RUBAR</name>
<evidence type="ECO:0000256" key="1">
    <source>
        <dbReference type="ARBA" id="ARBA00007166"/>
    </source>
</evidence>
<accession>A0AAW1YAT2</accession>
<dbReference type="InterPro" id="IPR036298">
    <property type="entry name" value="Chalcone_isomerase_sf"/>
</dbReference>
<dbReference type="Gene3D" id="1.10.890.20">
    <property type="match status" value="1"/>
</dbReference>
<comment type="caution">
    <text evidence="3">The sequence shown here is derived from an EMBL/GenBank/DDBJ whole genome shotgun (WGS) entry which is preliminary data.</text>
</comment>
<keyword evidence="4" id="KW-1185">Reference proteome</keyword>